<feature type="compositionally biased region" description="Polar residues" evidence="2">
    <location>
        <begin position="207"/>
        <end position="218"/>
    </location>
</feature>
<dbReference type="InterPro" id="IPR025558">
    <property type="entry name" value="DUF4283"/>
</dbReference>
<sequence>MPNDFYLVQFSAEEDYRHALYEGPWMIADHYIVVQRWRPFFNVTASKTRKVAAWIRIPGLPIELYNERFLWRVGSKLGSMLKIDKLTSIHSRGLHAICFKCGRYGHRQDQCGESFDHEKETTASCPKDHEGAIEVENDSHGGGQPNSPCPINPSMDACNNSVENNTKSGGDPEKSGRDSDNPYGPWMLVKRGRKSFKNHISPKNKDTNSTQIISSGANKQEAVKSLEDRILTDYQEKNNPKTNNTRAMQTHVKVRNPLGGKNPRNPSPKINFVGPAATRKKGGEQKTETQDFQDPKKGNNHENHITPDYRSTQAMNTQRVMVGLRSLNHQSSEDPFLRNLVTHVIKPDEETAAFAAALRRHFEPDGEYLPAEERHLIPQVENPGVSKPTNQNSLQ</sequence>
<dbReference type="AlphaFoldDB" id="A0A151SGY5"/>
<keyword evidence="5" id="KW-1185">Reference proteome</keyword>
<keyword evidence="1" id="KW-0863">Zinc-finger</keyword>
<dbReference type="GO" id="GO:0003676">
    <property type="term" value="F:nucleic acid binding"/>
    <property type="evidence" value="ECO:0007669"/>
    <property type="project" value="InterPro"/>
</dbReference>
<dbReference type="InterPro" id="IPR001878">
    <property type="entry name" value="Znf_CCHC"/>
</dbReference>
<feature type="compositionally biased region" description="Basic and acidic residues" evidence="2">
    <location>
        <begin position="281"/>
        <end position="307"/>
    </location>
</feature>
<gene>
    <name evidence="4" type="ORF">KK1_000195</name>
</gene>
<evidence type="ECO:0000256" key="1">
    <source>
        <dbReference type="PROSITE-ProRule" id="PRU00047"/>
    </source>
</evidence>
<feature type="compositionally biased region" description="Polar residues" evidence="2">
    <location>
        <begin position="157"/>
        <end position="168"/>
    </location>
</feature>
<dbReference type="GO" id="GO:0008270">
    <property type="term" value="F:zinc ion binding"/>
    <property type="evidence" value="ECO:0007669"/>
    <property type="project" value="UniProtKB-KW"/>
</dbReference>
<dbReference type="Proteomes" id="UP000075243">
    <property type="component" value="Chromosome 11"/>
</dbReference>
<evidence type="ECO:0000313" key="4">
    <source>
        <dbReference type="EMBL" id="KYP54029.1"/>
    </source>
</evidence>
<feature type="region of interest" description="Disordered" evidence="2">
    <location>
        <begin position="133"/>
        <end position="221"/>
    </location>
</feature>
<feature type="compositionally biased region" description="Basic residues" evidence="2">
    <location>
        <begin position="190"/>
        <end position="202"/>
    </location>
</feature>
<evidence type="ECO:0000259" key="3">
    <source>
        <dbReference type="PROSITE" id="PS50158"/>
    </source>
</evidence>
<dbReference type="PANTHER" id="PTHR31286:SF99">
    <property type="entry name" value="DUF4283 DOMAIN-CONTAINING PROTEIN"/>
    <property type="match status" value="1"/>
</dbReference>
<dbReference type="InterPro" id="IPR040256">
    <property type="entry name" value="At4g02000-like"/>
</dbReference>
<dbReference type="EMBL" id="CM003613">
    <property type="protein sequence ID" value="KYP54029.1"/>
    <property type="molecule type" value="Genomic_DNA"/>
</dbReference>
<feature type="compositionally biased region" description="Basic and acidic residues" evidence="2">
    <location>
        <begin position="170"/>
        <end position="180"/>
    </location>
</feature>
<evidence type="ECO:0000313" key="5">
    <source>
        <dbReference type="Proteomes" id="UP000075243"/>
    </source>
</evidence>
<feature type="region of interest" description="Disordered" evidence="2">
    <location>
        <begin position="255"/>
        <end position="307"/>
    </location>
</feature>
<dbReference type="Pfam" id="PF14111">
    <property type="entry name" value="DUF4283"/>
    <property type="match status" value="1"/>
</dbReference>
<keyword evidence="1" id="KW-0862">Zinc</keyword>
<dbReference type="PROSITE" id="PS50158">
    <property type="entry name" value="ZF_CCHC"/>
    <property type="match status" value="1"/>
</dbReference>
<evidence type="ECO:0000256" key="2">
    <source>
        <dbReference type="SAM" id="MobiDB-lite"/>
    </source>
</evidence>
<reference evidence="4 5" key="1">
    <citation type="journal article" date="2012" name="Nat. Biotechnol.">
        <title>Draft genome sequence of pigeonpea (Cajanus cajan), an orphan legume crop of resource-poor farmers.</title>
        <authorList>
            <person name="Varshney R.K."/>
            <person name="Chen W."/>
            <person name="Li Y."/>
            <person name="Bharti A.K."/>
            <person name="Saxena R.K."/>
            <person name="Schlueter J.A."/>
            <person name="Donoghue M.T."/>
            <person name="Azam S."/>
            <person name="Fan G."/>
            <person name="Whaley A.M."/>
            <person name="Farmer A.D."/>
            <person name="Sheridan J."/>
            <person name="Iwata A."/>
            <person name="Tuteja R."/>
            <person name="Penmetsa R.V."/>
            <person name="Wu W."/>
            <person name="Upadhyaya H.D."/>
            <person name="Yang S.P."/>
            <person name="Shah T."/>
            <person name="Saxena K.B."/>
            <person name="Michael T."/>
            <person name="McCombie W.R."/>
            <person name="Yang B."/>
            <person name="Zhang G."/>
            <person name="Yang H."/>
            <person name="Wang J."/>
            <person name="Spillane C."/>
            <person name="Cook D.R."/>
            <person name="May G.D."/>
            <person name="Xu X."/>
            <person name="Jackson S.A."/>
        </authorList>
    </citation>
    <scope>NUCLEOTIDE SEQUENCE [LARGE SCALE GENOMIC DNA]</scope>
    <source>
        <strain evidence="5">cv. Asha</strain>
    </source>
</reference>
<dbReference type="Gramene" id="C.cajan_00194.t">
    <property type="protein sequence ID" value="C.cajan_00194.t"/>
    <property type="gene ID" value="C.cajan_00194"/>
</dbReference>
<keyword evidence="1" id="KW-0479">Metal-binding</keyword>
<dbReference type="PANTHER" id="PTHR31286">
    <property type="entry name" value="GLYCINE-RICH CELL WALL STRUCTURAL PROTEIN 1.8-LIKE"/>
    <property type="match status" value="1"/>
</dbReference>
<protein>
    <recommendedName>
        <fullName evidence="3">CCHC-type domain-containing protein</fullName>
    </recommendedName>
</protein>
<organism evidence="4 5">
    <name type="scientific">Cajanus cajan</name>
    <name type="common">Pigeon pea</name>
    <name type="synonym">Cajanus indicus</name>
    <dbReference type="NCBI Taxonomy" id="3821"/>
    <lineage>
        <taxon>Eukaryota</taxon>
        <taxon>Viridiplantae</taxon>
        <taxon>Streptophyta</taxon>
        <taxon>Embryophyta</taxon>
        <taxon>Tracheophyta</taxon>
        <taxon>Spermatophyta</taxon>
        <taxon>Magnoliopsida</taxon>
        <taxon>eudicotyledons</taxon>
        <taxon>Gunneridae</taxon>
        <taxon>Pentapetalae</taxon>
        <taxon>rosids</taxon>
        <taxon>fabids</taxon>
        <taxon>Fabales</taxon>
        <taxon>Fabaceae</taxon>
        <taxon>Papilionoideae</taxon>
        <taxon>50 kb inversion clade</taxon>
        <taxon>NPAAA clade</taxon>
        <taxon>indigoferoid/millettioid clade</taxon>
        <taxon>Phaseoleae</taxon>
        <taxon>Cajanus</taxon>
    </lineage>
</organism>
<feature type="region of interest" description="Disordered" evidence="2">
    <location>
        <begin position="369"/>
        <end position="395"/>
    </location>
</feature>
<name>A0A151SGY5_CAJCA</name>
<feature type="domain" description="CCHC-type" evidence="3">
    <location>
        <begin position="98"/>
        <end position="111"/>
    </location>
</feature>
<accession>A0A151SGY5</accession>
<proteinExistence type="predicted"/>